<feature type="transmembrane region" description="Helical" evidence="2">
    <location>
        <begin position="369"/>
        <end position="387"/>
    </location>
</feature>
<organism evidence="3 4">
    <name type="scientific">Chitinophaga silvisoli</name>
    <dbReference type="NCBI Taxonomy" id="2291814"/>
    <lineage>
        <taxon>Bacteria</taxon>
        <taxon>Pseudomonadati</taxon>
        <taxon>Bacteroidota</taxon>
        <taxon>Chitinophagia</taxon>
        <taxon>Chitinophagales</taxon>
        <taxon>Chitinophagaceae</taxon>
        <taxon>Chitinophaga</taxon>
    </lineage>
</organism>
<evidence type="ECO:0000256" key="2">
    <source>
        <dbReference type="SAM" id="Phobius"/>
    </source>
</evidence>
<dbReference type="NCBIfam" id="NF008712">
    <property type="entry name" value="PRK11715.1-1"/>
    <property type="match status" value="1"/>
</dbReference>
<name>A0A3E1P514_9BACT</name>
<evidence type="ECO:0000313" key="3">
    <source>
        <dbReference type="EMBL" id="RFM35275.1"/>
    </source>
</evidence>
<dbReference type="EMBL" id="QTJV01000002">
    <property type="protein sequence ID" value="RFM35275.1"/>
    <property type="molecule type" value="Genomic_DNA"/>
</dbReference>
<dbReference type="InterPro" id="IPR010364">
    <property type="entry name" value="Uncharacterised_IM_CreD"/>
</dbReference>
<evidence type="ECO:0000313" key="4">
    <source>
        <dbReference type="Proteomes" id="UP000261174"/>
    </source>
</evidence>
<dbReference type="PANTHER" id="PTHR30092:SF0">
    <property type="entry name" value="INNER MEMBRANE PROTEIN CRED"/>
    <property type="match status" value="1"/>
</dbReference>
<dbReference type="RefSeq" id="WP_116852755.1">
    <property type="nucleotide sequence ID" value="NZ_QTJV01000002.1"/>
</dbReference>
<gene>
    <name evidence="3" type="ORF">DXN04_07740</name>
</gene>
<dbReference type="OrthoDB" id="9791851at2"/>
<feature type="transmembrane region" description="Helical" evidence="2">
    <location>
        <begin position="314"/>
        <end position="332"/>
    </location>
</feature>
<feature type="region of interest" description="Disordered" evidence="1">
    <location>
        <begin position="1"/>
        <end position="23"/>
    </location>
</feature>
<feature type="compositionally biased region" description="Polar residues" evidence="1">
    <location>
        <begin position="1"/>
        <end position="14"/>
    </location>
</feature>
<dbReference type="PANTHER" id="PTHR30092">
    <property type="entry name" value="INNER MEMBRANE PROTEIN CRED"/>
    <property type="match status" value="1"/>
</dbReference>
<reference evidence="3 4" key="1">
    <citation type="submission" date="2018-08" db="EMBL/GenBank/DDBJ databases">
        <title>Chitinophaga sp. K20C18050901, a novel bacterium isolated from forest soil.</title>
        <authorList>
            <person name="Wang C."/>
        </authorList>
    </citation>
    <scope>NUCLEOTIDE SEQUENCE [LARGE SCALE GENOMIC DNA]</scope>
    <source>
        <strain evidence="3 4">K20C18050901</strain>
    </source>
</reference>
<dbReference type="Proteomes" id="UP000261174">
    <property type="component" value="Unassembled WGS sequence"/>
</dbReference>
<feature type="transmembrane region" description="Helical" evidence="2">
    <location>
        <begin position="394"/>
        <end position="415"/>
    </location>
</feature>
<sequence>MEQQHLANAGQESHSPAPGEDFSNEKPSFMKRYAYAIKAFTIFVLVNLLLIPTNQIMNLIQEREQRSDEATVEISNKWGGTQTFTGPIIIVPYIDTPNHRAYALFLPDQLSINGELLPETRHRGIYTTAVYSSHLQISGNFAAINSDIPADRFLVNEAVIAVGVDDLRGISNQPELQLNGQSHIFSPGVMIRSVFHNGMQTRIPLTKTDSGWSAGSFTINLDLRGSGVLYFSPVGKTTEVNIKSNWANPQFDGAFLPVKSSVLPTGFTAAWQVSHLNRNFPQALTTQNEVNLRTADFGIKLFLPVDGYQQSTRAVKYAILIIGLSFLVFYFIELLQRFSVHPLQYILIGFALCIFYTLLIALAEQLNFNTAYLIASIMTIGLVTAYTTSIFNNFRIGGGIGGVLLILYGFIYVIIQSEDQALLMGSLGLFIILAIVMYFSRKIRWKELKGHE</sequence>
<accession>A0A3E1P514</accession>
<keyword evidence="2" id="KW-0472">Membrane</keyword>
<dbReference type="PIRSF" id="PIRSF004548">
    <property type="entry name" value="CreD"/>
    <property type="match status" value="1"/>
</dbReference>
<comment type="caution">
    <text evidence="3">The sequence shown here is derived from an EMBL/GenBank/DDBJ whole genome shotgun (WGS) entry which is preliminary data.</text>
</comment>
<proteinExistence type="predicted"/>
<evidence type="ECO:0000256" key="1">
    <source>
        <dbReference type="SAM" id="MobiDB-lite"/>
    </source>
</evidence>
<dbReference type="AlphaFoldDB" id="A0A3E1P514"/>
<keyword evidence="2" id="KW-0812">Transmembrane</keyword>
<protein>
    <submittedName>
        <fullName evidence="3">Cell envelope integrity protein CreD</fullName>
    </submittedName>
</protein>
<feature type="transmembrane region" description="Helical" evidence="2">
    <location>
        <begin position="421"/>
        <end position="439"/>
    </location>
</feature>
<feature type="transmembrane region" description="Helical" evidence="2">
    <location>
        <begin position="33"/>
        <end position="51"/>
    </location>
</feature>
<dbReference type="Pfam" id="PF06123">
    <property type="entry name" value="CreD"/>
    <property type="match status" value="1"/>
</dbReference>
<dbReference type="GO" id="GO:0005886">
    <property type="term" value="C:plasma membrane"/>
    <property type="evidence" value="ECO:0007669"/>
    <property type="project" value="TreeGrafter"/>
</dbReference>
<keyword evidence="2" id="KW-1133">Transmembrane helix</keyword>
<feature type="transmembrane region" description="Helical" evidence="2">
    <location>
        <begin position="344"/>
        <end position="363"/>
    </location>
</feature>
<keyword evidence="4" id="KW-1185">Reference proteome</keyword>